<dbReference type="Proteomes" id="UP000656813">
    <property type="component" value="Unassembled WGS sequence"/>
</dbReference>
<protein>
    <submittedName>
        <fullName evidence="2">Uncharacterized protein</fullName>
    </submittedName>
</protein>
<dbReference type="EMBL" id="BMFV01000009">
    <property type="protein sequence ID" value="GGH80153.1"/>
    <property type="molecule type" value="Genomic_DNA"/>
</dbReference>
<keyword evidence="1" id="KW-1133">Transmembrane helix</keyword>
<gene>
    <name evidence="2" type="ORF">GCM10007096_16140</name>
</gene>
<dbReference type="AlphaFoldDB" id="A0A8J2ZUW9"/>
<feature type="transmembrane region" description="Helical" evidence="1">
    <location>
        <begin position="12"/>
        <end position="30"/>
    </location>
</feature>
<proteinExistence type="predicted"/>
<evidence type="ECO:0000313" key="2">
    <source>
        <dbReference type="EMBL" id="GGH80153.1"/>
    </source>
</evidence>
<keyword evidence="1" id="KW-0812">Transmembrane</keyword>
<accession>A0A8J2ZUW9</accession>
<reference evidence="2" key="1">
    <citation type="journal article" date="2014" name="Int. J. Syst. Evol. Microbiol.">
        <title>Complete genome sequence of Corynebacterium casei LMG S-19264T (=DSM 44701T), isolated from a smear-ripened cheese.</title>
        <authorList>
            <consortium name="US DOE Joint Genome Institute (JGI-PGF)"/>
            <person name="Walter F."/>
            <person name="Albersmeier A."/>
            <person name="Kalinowski J."/>
            <person name="Ruckert C."/>
        </authorList>
    </citation>
    <scope>NUCLEOTIDE SEQUENCE</scope>
    <source>
        <strain evidence="2">CGMCC 1.12777</strain>
    </source>
</reference>
<name>A0A8J2ZUW9_9BACL</name>
<keyword evidence="1" id="KW-0472">Membrane</keyword>
<dbReference type="RefSeq" id="WP_188496889.1">
    <property type="nucleotide sequence ID" value="NZ_BMFV01000009.1"/>
</dbReference>
<evidence type="ECO:0000313" key="3">
    <source>
        <dbReference type="Proteomes" id="UP000656813"/>
    </source>
</evidence>
<reference evidence="2" key="2">
    <citation type="submission" date="2020-09" db="EMBL/GenBank/DDBJ databases">
        <authorList>
            <person name="Sun Q."/>
            <person name="Zhou Y."/>
        </authorList>
    </citation>
    <scope>NUCLEOTIDE SEQUENCE</scope>
    <source>
        <strain evidence="2">CGMCC 1.12777</strain>
    </source>
</reference>
<keyword evidence="3" id="KW-1185">Reference proteome</keyword>
<sequence length="63" mass="7232">MPSKEMKITTLFWIAISGLLLTTIYTIVIMKQGIETKKMINFIYKNNKRTASEDHGKTPSKVK</sequence>
<organism evidence="2 3">
    <name type="scientific">Pullulanibacillus pueri</name>
    <dbReference type="NCBI Taxonomy" id="1437324"/>
    <lineage>
        <taxon>Bacteria</taxon>
        <taxon>Bacillati</taxon>
        <taxon>Bacillota</taxon>
        <taxon>Bacilli</taxon>
        <taxon>Bacillales</taxon>
        <taxon>Sporolactobacillaceae</taxon>
        <taxon>Pullulanibacillus</taxon>
    </lineage>
</organism>
<comment type="caution">
    <text evidence="2">The sequence shown here is derived from an EMBL/GenBank/DDBJ whole genome shotgun (WGS) entry which is preliminary data.</text>
</comment>
<evidence type="ECO:0000256" key="1">
    <source>
        <dbReference type="SAM" id="Phobius"/>
    </source>
</evidence>